<dbReference type="EMBL" id="CAVLEF010000203">
    <property type="protein sequence ID" value="CAK1553009.1"/>
    <property type="molecule type" value="Genomic_DNA"/>
</dbReference>
<dbReference type="AlphaFoldDB" id="A0AAV1JU15"/>
<keyword evidence="2" id="KW-1185">Reference proteome</keyword>
<dbReference type="Proteomes" id="UP001497472">
    <property type="component" value="Unassembled WGS sequence"/>
</dbReference>
<sequence>MNSYIIEQYRSVWDWEALINYTGEWALPALRRVMDTATQVSVMSAHAVHARMPLEALCSTRAGEVREAFI</sequence>
<organism evidence="1 2">
    <name type="scientific">Leptosia nina</name>
    <dbReference type="NCBI Taxonomy" id="320188"/>
    <lineage>
        <taxon>Eukaryota</taxon>
        <taxon>Metazoa</taxon>
        <taxon>Ecdysozoa</taxon>
        <taxon>Arthropoda</taxon>
        <taxon>Hexapoda</taxon>
        <taxon>Insecta</taxon>
        <taxon>Pterygota</taxon>
        <taxon>Neoptera</taxon>
        <taxon>Endopterygota</taxon>
        <taxon>Lepidoptera</taxon>
        <taxon>Glossata</taxon>
        <taxon>Ditrysia</taxon>
        <taxon>Papilionoidea</taxon>
        <taxon>Pieridae</taxon>
        <taxon>Pierinae</taxon>
        <taxon>Leptosia</taxon>
    </lineage>
</organism>
<reference evidence="1 2" key="1">
    <citation type="submission" date="2023-11" db="EMBL/GenBank/DDBJ databases">
        <authorList>
            <person name="Okamura Y."/>
        </authorList>
    </citation>
    <scope>NUCLEOTIDE SEQUENCE [LARGE SCALE GENOMIC DNA]</scope>
</reference>
<accession>A0AAV1JU15</accession>
<proteinExistence type="predicted"/>
<name>A0AAV1JU15_9NEOP</name>
<evidence type="ECO:0000313" key="1">
    <source>
        <dbReference type="EMBL" id="CAK1553009.1"/>
    </source>
</evidence>
<comment type="caution">
    <text evidence="1">The sequence shown here is derived from an EMBL/GenBank/DDBJ whole genome shotgun (WGS) entry which is preliminary data.</text>
</comment>
<gene>
    <name evidence="1" type="ORF">LNINA_LOCUS12029</name>
</gene>
<evidence type="ECO:0000313" key="2">
    <source>
        <dbReference type="Proteomes" id="UP001497472"/>
    </source>
</evidence>
<protein>
    <submittedName>
        <fullName evidence="1">Uncharacterized protein</fullName>
    </submittedName>
</protein>